<evidence type="ECO:0000256" key="1">
    <source>
        <dbReference type="ARBA" id="ARBA00023211"/>
    </source>
</evidence>
<dbReference type="Gene3D" id="3.40.50.20">
    <property type="match status" value="1"/>
</dbReference>
<gene>
    <name evidence="4" type="ORF">SAMN02745752_01420</name>
</gene>
<accession>A0A1K1WK55</accession>
<keyword evidence="1" id="KW-0464">Manganese</keyword>
<dbReference type="PROSITE" id="PS50975">
    <property type="entry name" value="ATP_GRASP"/>
    <property type="match status" value="1"/>
</dbReference>
<proteinExistence type="predicted"/>
<sequence length="299" mass="32371">MADPRIAVIGTPGKWSTEVMADALEERTGFRLVLDLAELSLDLQHRRLMAQGINLCELDAIVVRKVGAQPGPLTLQRLEMLRVAEAAGVRVFSPAGSLLRLLDRLACTVTLRNQDLPMPATRITASEKEALQCIQQWGQVILKPMFSSKARGMLPLSAEQPEAELKAALADYHQQHPLLYVQQRIHLPGQDMALVFLGGEYLGAYARVAAEGAWNTSTSNGGRYAACQPDASLIDLAWRAQKPFGLDFATVDLALGEQGPVVFEVSALGGFRGCQTATGLDIAGYCAEHALQQLRQGLA</sequence>
<evidence type="ECO:0000313" key="5">
    <source>
        <dbReference type="Proteomes" id="UP000182350"/>
    </source>
</evidence>
<dbReference type="GO" id="GO:0016879">
    <property type="term" value="F:ligase activity, forming carbon-nitrogen bonds"/>
    <property type="evidence" value="ECO:0007669"/>
    <property type="project" value="TreeGrafter"/>
</dbReference>
<evidence type="ECO:0000259" key="3">
    <source>
        <dbReference type="PROSITE" id="PS50975"/>
    </source>
</evidence>
<dbReference type="Pfam" id="PF08443">
    <property type="entry name" value="RimK"/>
    <property type="match status" value="1"/>
</dbReference>
<keyword evidence="2" id="KW-0547">Nucleotide-binding</keyword>
<reference evidence="4 5" key="1">
    <citation type="submission" date="2016-11" db="EMBL/GenBank/DDBJ databases">
        <authorList>
            <person name="Jaros S."/>
            <person name="Januszkiewicz K."/>
            <person name="Wedrychowicz H."/>
        </authorList>
    </citation>
    <scope>NUCLEOTIDE SEQUENCE [LARGE SCALE GENOMIC DNA]</scope>
    <source>
        <strain evidence="4 5">DSM 21637</strain>
    </source>
</reference>
<dbReference type="RefSeq" id="WP_072325667.1">
    <property type="nucleotide sequence ID" value="NZ_FPJW01000004.1"/>
</dbReference>
<dbReference type="InterPro" id="IPR027592">
    <property type="entry name" value="ATP-grasp_GAK"/>
</dbReference>
<dbReference type="InterPro" id="IPR013651">
    <property type="entry name" value="ATP-grasp_RimK-type"/>
</dbReference>
<evidence type="ECO:0000313" key="4">
    <source>
        <dbReference type="EMBL" id="SFX37784.1"/>
    </source>
</evidence>
<evidence type="ECO:0000256" key="2">
    <source>
        <dbReference type="PROSITE-ProRule" id="PRU00409"/>
    </source>
</evidence>
<dbReference type="STRING" id="1122209.SAMN02745752_01420"/>
<dbReference type="PANTHER" id="PTHR21621:SF0">
    <property type="entry name" value="BETA-CITRYLGLUTAMATE SYNTHASE B-RELATED"/>
    <property type="match status" value="1"/>
</dbReference>
<protein>
    <submittedName>
        <fullName evidence="4">SSU ribosomal protein S6P modification protein</fullName>
    </submittedName>
</protein>
<dbReference type="PANTHER" id="PTHR21621">
    <property type="entry name" value="RIBOSOMAL PROTEIN S6 MODIFICATION PROTEIN"/>
    <property type="match status" value="1"/>
</dbReference>
<dbReference type="OrthoDB" id="7821534at2"/>
<keyword evidence="2" id="KW-0067">ATP-binding</keyword>
<dbReference type="Gene3D" id="3.30.470.20">
    <property type="entry name" value="ATP-grasp fold, B domain"/>
    <property type="match status" value="1"/>
</dbReference>
<dbReference type="NCBIfam" id="TIGR04356">
    <property type="entry name" value="grasp_GAK"/>
    <property type="match status" value="1"/>
</dbReference>
<dbReference type="Proteomes" id="UP000182350">
    <property type="component" value="Unassembled WGS sequence"/>
</dbReference>
<dbReference type="AlphaFoldDB" id="A0A1K1WK55"/>
<dbReference type="GO" id="GO:0046872">
    <property type="term" value="F:metal ion binding"/>
    <property type="evidence" value="ECO:0007669"/>
    <property type="project" value="InterPro"/>
</dbReference>
<keyword evidence="5" id="KW-1185">Reference proteome</keyword>
<dbReference type="GO" id="GO:0005524">
    <property type="term" value="F:ATP binding"/>
    <property type="evidence" value="ECO:0007669"/>
    <property type="project" value="UniProtKB-UniRule"/>
</dbReference>
<name>A0A1K1WK55_9GAMM</name>
<dbReference type="EMBL" id="FPJW01000004">
    <property type="protein sequence ID" value="SFX37784.1"/>
    <property type="molecule type" value="Genomic_DNA"/>
</dbReference>
<dbReference type="GO" id="GO:0005737">
    <property type="term" value="C:cytoplasm"/>
    <property type="evidence" value="ECO:0007669"/>
    <property type="project" value="TreeGrafter"/>
</dbReference>
<feature type="domain" description="ATP-grasp" evidence="3">
    <location>
        <begin position="108"/>
        <end position="291"/>
    </location>
</feature>
<dbReference type="SUPFAM" id="SSF56059">
    <property type="entry name" value="Glutathione synthetase ATP-binding domain-like"/>
    <property type="match status" value="1"/>
</dbReference>
<dbReference type="InterPro" id="IPR011761">
    <property type="entry name" value="ATP-grasp"/>
</dbReference>
<organism evidence="4 5">
    <name type="scientific">Marinospirillum alkaliphilum DSM 21637</name>
    <dbReference type="NCBI Taxonomy" id="1122209"/>
    <lineage>
        <taxon>Bacteria</taxon>
        <taxon>Pseudomonadati</taxon>
        <taxon>Pseudomonadota</taxon>
        <taxon>Gammaproteobacteria</taxon>
        <taxon>Oceanospirillales</taxon>
        <taxon>Oceanospirillaceae</taxon>
        <taxon>Marinospirillum</taxon>
    </lineage>
</organism>